<dbReference type="OrthoDB" id="2553720at2759"/>
<dbReference type="GeneID" id="27419259"/>
<gene>
    <name evidence="1" type="ORF">PSEUBRA_SCAF22g00050</name>
</gene>
<dbReference type="HOGENOM" id="CLU_2484267_0_0_1"/>
<dbReference type="Proteomes" id="UP000019377">
    <property type="component" value="Unassembled WGS sequence"/>
</dbReference>
<evidence type="ECO:0000313" key="2">
    <source>
        <dbReference type="Proteomes" id="UP000019377"/>
    </source>
</evidence>
<proteinExistence type="predicted"/>
<organism evidence="1 2">
    <name type="scientific">Kalmanozyma brasiliensis (strain GHG001)</name>
    <name type="common">Yeast</name>
    <name type="synonym">Pseudozyma brasiliensis</name>
    <dbReference type="NCBI Taxonomy" id="1365824"/>
    <lineage>
        <taxon>Eukaryota</taxon>
        <taxon>Fungi</taxon>
        <taxon>Dikarya</taxon>
        <taxon>Basidiomycota</taxon>
        <taxon>Ustilaginomycotina</taxon>
        <taxon>Ustilaginomycetes</taxon>
        <taxon>Ustilaginales</taxon>
        <taxon>Ustilaginaceae</taxon>
        <taxon>Kalmanozyma</taxon>
    </lineage>
</organism>
<protein>
    <submittedName>
        <fullName evidence="1">Uncharacterized protein</fullName>
    </submittedName>
</protein>
<reference evidence="2" key="1">
    <citation type="journal article" date="2013" name="Genome Announc.">
        <title>Draft genome sequence of Pseudozyma brasiliensis sp. nov. strain GHG001, a high producer of endo-1,4-xylanase isolated from an insect pest of sugarcane.</title>
        <authorList>
            <person name="Oliveira J.V.D.C."/>
            <person name="dos Santos R.A.C."/>
            <person name="Borges T.A."/>
            <person name="Riano-Pachon D.M."/>
            <person name="Goldman G.H."/>
        </authorList>
    </citation>
    <scope>NUCLEOTIDE SEQUENCE [LARGE SCALE GENOMIC DNA]</scope>
    <source>
        <strain evidence="2">GHG001</strain>
    </source>
</reference>
<name>V5E9P6_KALBG</name>
<evidence type="ECO:0000313" key="1">
    <source>
        <dbReference type="EMBL" id="EST07051.1"/>
    </source>
</evidence>
<dbReference type="AlphaFoldDB" id="V5E9P6"/>
<dbReference type="EMBL" id="KI545865">
    <property type="protein sequence ID" value="EST07051.1"/>
    <property type="molecule type" value="Genomic_DNA"/>
</dbReference>
<sequence length="87" mass="9730">MTRNPFERYLSVHTARDGTSCTLHARFAMAVANNVHKPRSVLEAMERQISREMAQMDEEMATVGISPARPKLLSVHSGRSTGMDVEE</sequence>
<keyword evidence="2" id="KW-1185">Reference proteome</keyword>
<accession>V5E9P6</accession>